<feature type="region of interest" description="Disordered" evidence="2">
    <location>
        <begin position="652"/>
        <end position="679"/>
    </location>
</feature>
<dbReference type="GO" id="GO:0008285">
    <property type="term" value="P:negative regulation of cell population proliferation"/>
    <property type="evidence" value="ECO:0007669"/>
    <property type="project" value="TreeGrafter"/>
</dbReference>
<reference evidence="3" key="1">
    <citation type="submission" date="2021-10" db="EMBL/GenBank/DDBJ databases">
        <title>Tropical sea cucumber genome reveals ecological adaptation and Cuvierian tubules defense mechanism.</title>
        <authorList>
            <person name="Chen T."/>
        </authorList>
    </citation>
    <scope>NUCLEOTIDE SEQUENCE</scope>
    <source>
        <strain evidence="3">Nanhai2018</strain>
        <tissue evidence="3">Muscle</tissue>
    </source>
</reference>
<feature type="compositionally biased region" description="Low complexity" evidence="2">
    <location>
        <begin position="1247"/>
        <end position="1265"/>
    </location>
</feature>
<dbReference type="PANTHER" id="PTHR15154">
    <property type="entry name" value="HAMARTIN"/>
    <property type="match status" value="1"/>
</dbReference>
<dbReference type="Pfam" id="PF04388">
    <property type="entry name" value="Hamartin"/>
    <property type="match status" value="2"/>
</dbReference>
<feature type="compositionally biased region" description="Basic and acidic residues" evidence="2">
    <location>
        <begin position="569"/>
        <end position="583"/>
    </location>
</feature>
<accession>A0A9Q1C5W9</accession>
<organism evidence="3 4">
    <name type="scientific">Holothuria leucospilota</name>
    <name type="common">Black long sea cucumber</name>
    <name type="synonym">Mertensiothuria leucospilota</name>
    <dbReference type="NCBI Taxonomy" id="206669"/>
    <lineage>
        <taxon>Eukaryota</taxon>
        <taxon>Metazoa</taxon>
        <taxon>Echinodermata</taxon>
        <taxon>Eleutherozoa</taxon>
        <taxon>Echinozoa</taxon>
        <taxon>Holothuroidea</taxon>
        <taxon>Aspidochirotacea</taxon>
        <taxon>Aspidochirotida</taxon>
        <taxon>Holothuriidae</taxon>
        <taxon>Holothuria</taxon>
    </lineage>
</organism>
<dbReference type="InterPro" id="IPR016024">
    <property type="entry name" value="ARM-type_fold"/>
</dbReference>
<feature type="region of interest" description="Disordered" evidence="2">
    <location>
        <begin position="287"/>
        <end position="307"/>
    </location>
</feature>
<feature type="compositionally biased region" description="Basic and acidic residues" evidence="2">
    <location>
        <begin position="499"/>
        <end position="513"/>
    </location>
</feature>
<feature type="region of interest" description="Disordered" evidence="2">
    <location>
        <begin position="379"/>
        <end position="471"/>
    </location>
</feature>
<sequence>MAHHISEATEYFPHLESRDLHVVQEFKALIQDHLYSGARDHSFQNALVDYYIRTNSQHAMDILCKVREPLDKPLLDKLNDSMKLGAKLQSLTLLSHIVRRQPTWLYKIVQTNLFASLLQCLKTTDDCSVIMCGLLTITTLLPMIPSLIGPSLKDIFEIFTRFAEWNLQRPGHVPDVYHLHLHAAVYALFHRLYGMFPWNFLEFLRSHYAGKSIEFNANILPMFERVRLHPQLILGSDKFETEAARWRKMEVHDVLTECSRVSLDVTECTRDSLSLYNMSASSDSGRVSSSTTNLISQSRKTSSPFDTIRTSDELKQRQSLHQKHKVAASAMGPADLTTVLWSPSVLCGLATPPSSRPGSPGSSLLDASFNSSIQLISTTNTPTPFTTPLTTPRDSPHNVHLVDDSSVSVATEGTPTSNVGRSNSASKVKGKVPPSLKNLPHAHKTVSAPSTPGYAERKSVPPSPARKHSGAGIAKCFNFETEGERGKLQTKSMQTRAQRSREASGESSEGQRSEEEDLKSSSVSMKDLPDVIEGLAGNRLATSHEDEQEINSEVSALVTTSSNNLVEGTEPHKQFRDMSEVRSKGTPPKGDSGNNLPFKVDFMLSEIPCEVLRGKLLQKKKELLAEAVMLGDVDEDEITEKLQSFCSEVMKTDSGGDAQSTDVEKSQPIPVPHSQGTSHCEVCSSSGKSIEVVQVTESHTLDGGFTPIRDQSVEISKGPGGTTSEPGTYSIGSQVAAADTFSYAHLLPYALTQSWPTHKDGMMEMSMDLSQTSTAMSTPMTGSRASSVMGGAMSSLIHFSPNELLDRHIQLGDSVHTKELSMLPLTSQMSVNWTHFGGAAPVDEVNILKSQVIFLHNQVLYERHKREVHAERNRRLLGKTHKAKACQELNIAMKDQMKLQENRIEELKTRVDLIRKENILLEQELAKKEGHYVEMVRKLEKDNKEFRECNQVLQKLLVEHKGEVDQAKQNVQSISSELFSARKELENAQLELATTKRLKDEITWLNKELLLIGEVNQKLKEKVAEDQLGVRTSEEQVLVENTMKKELRALKDTFSEKMVQLNAAKTRITELEASLTNKDVAISEQKRFLETVKSLSKGRIEAVESKYHSQKKINQRLESTILKLTKQLQELTGKDIFKPRQYQRTNSEQIADSLRQNEGTGGGAELARGANLRASWHYPEWRSRQSTPTKSRNPSGSSVSPVDSVNQSPESSVESSPGPHQKTEEGTEDLNSNFGKQQDKKENSLHASVNTSVSSEVERVSSASRINFSQSSPFQRVHSSHSDPSGTGNRHSMKQPLDGEESKSWSPSGGKGLQVERTQENGGSGTPSPQVVNMKMSKVGLGENQTSRGEEDSMASGISVDVRREVQKDKEG</sequence>
<proteinExistence type="predicted"/>
<dbReference type="GO" id="GO:0032007">
    <property type="term" value="P:negative regulation of TOR signaling"/>
    <property type="evidence" value="ECO:0007669"/>
    <property type="project" value="TreeGrafter"/>
</dbReference>
<feature type="compositionally biased region" description="Polar residues" evidence="2">
    <location>
        <begin position="405"/>
        <end position="426"/>
    </location>
</feature>
<dbReference type="GO" id="GO:0033596">
    <property type="term" value="C:TSC1-TSC2 complex"/>
    <property type="evidence" value="ECO:0007669"/>
    <property type="project" value="TreeGrafter"/>
</dbReference>
<name>A0A9Q1C5W9_HOLLE</name>
<feature type="compositionally biased region" description="Low complexity" evidence="2">
    <location>
        <begin position="1194"/>
        <end position="1217"/>
    </location>
</feature>
<dbReference type="GO" id="GO:0051726">
    <property type="term" value="P:regulation of cell cycle"/>
    <property type="evidence" value="ECO:0007669"/>
    <property type="project" value="TreeGrafter"/>
</dbReference>
<evidence type="ECO:0000256" key="2">
    <source>
        <dbReference type="SAM" id="MobiDB-lite"/>
    </source>
</evidence>
<protein>
    <submittedName>
        <fullName evidence="3">Hamartin</fullName>
    </submittedName>
</protein>
<feature type="region of interest" description="Disordered" evidence="2">
    <location>
        <begin position="701"/>
        <end position="726"/>
    </location>
</feature>
<feature type="compositionally biased region" description="Polar residues" evidence="2">
    <location>
        <begin position="1184"/>
        <end position="1193"/>
    </location>
</feature>
<feature type="compositionally biased region" description="Basic and acidic residues" evidence="2">
    <location>
        <begin position="394"/>
        <end position="403"/>
    </location>
</feature>
<keyword evidence="1" id="KW-0175">Coiled coil</keyword>
<dbReference type="OrthoDB" id="6022054at2759"/>
<dbReference type="Proteomes" id="UP001152320">
    <property type="component" value="Chromosome 7"/>
</dbReference>
<dbReference type="PANTHER" id="PTHR15154:SF2">
    <property type="entry name" value="HAMARTIN"/>
    <property type="match status" value="1"/>
</dbReference>
<dbReference type="SUPFAM" id="SSF48371">
    <property type="entry name" value="ARM repeat"/>
    <property type="match status" value="1"/>
</dbReference>
<comment type="caution">
    <text evidence="3">The sequence shown here is derived from an EMBL/GenBank/DDBJ whole genome shotgun (WGS) entry which is preliminary data.</text>
</comment>
<feature type="region of interest" description="Disordered" evidence="2">
    <location>
        <begin position="1139"/>
        <end position="1165"/>
    </location>
</feature>
<evidence type="ECO:0000256" key="1">
    <source>
        <dbReference type="SAM" id="Coils"/>
    </source>
</evidence>
<feature type="compositionally biased region" description="Polar residues" evidence="2">
    <location>
        <begin position="1142"/>
        <end position="1158"/>
    </location>
</feature>
<dbReference type="EMBL" id="JAIZAY010000007">
    <property type="protein sequence ID" value="KAJ8039212.1"/>
    <property type="molecule type" value="Genomic_DNA"/>
</dbReference>
<dbReference type="InterPro" id="IPR007483">
    <property type="entry name" value="Hamartin"/>
</dbReference>
<feature type="compositionally biased region" description="Basic and acidic residues" evidence="2">
    <location>
        <begin position="1361"/>
        <end position="1372"/>
    </location>
</feature>
<keyword evidence="4" id="KW-1185">Reference proteome</keyword>
<feature type="region of interest" description="Disordered" evidence="2">
    <location>
        <begin position="1177"/>
        <end position="1372"/>
    </location>
</feature>
<feature type="compositionally biased region" description="Polar residues" evidence="2">
    <location>
        <begin position="291"/>
        <end position="305"/>
    </location>
</feature>
<feature type="coiled-coil region" evidence="1">
    <location>
        <begin position="890"/>
        <end position="998"/>
    </location>
</feature>
<feature type="region of interest" description="Disordered" evidence="2">
    <location>
        <begin position="567"/>
        <end position="594"/>
    </location>
</feature>
<feature type="region of interest" description="Disordered" evidence="2">
    <location>
        <begin position="483"/>
        <end position="525"/>
    </location>
</feature>
<evidence type="ECO:0000313" key="3">
    <source>
        <dbReference type="EMBL" id="KAJ8039212.1"/>
    </source>
</evidence>
<feature type="compositionally biased region" description="Low complexity" evidence="2">
    <location>
        <begin position="379"/>
        <end position="392"/>
    </location>
</feature>
<gene>
    <name evidence="3" type="ORF">HOLleu_16855</name>
</gene>
<evidence type="ECO:0000313" key="4">
    <source>
        <dbReference type="Proteomes" id="UP001152320"/>
    </source>
</evidence>